<proteinExistence type="predicted"/>
<protein>
    <recommendedName>
        <fullName evidence="4">Eukaryotic/viral aspartic protease</fullName>
    </recommendedName>
</protein>
<evidence type="ECO:0008006" key="4">
    <source>
        <dbReference type="Google" id="ProtNLM"/>
    </source>
</evidence>
<reference evidence="3" key="1">
    <citation type="submission" date="2017-03" db="EMBL/GenBank/DDBJ databases">
        <title>Phytopthora megakarya and P. palmivora, two closely related causual agents of cacao black pod achieved similar genome size and gene model numbers by different mechanisms.</title>
        <authorList>
            <person name="Ali S."/>
            <person name="Shao J."/>
            <person name="Larry D.J."/>
            <person name="Kronmiller B."/>
            <person name="Shen D."/>
            <person name="Strem M.D."/>
            <person name="Melnick R.L."/>
            <person name="Guiltinan M.J."/>
            <person name="Tyler B.M."/>
            <person name="Meinhardt L.W."/>
            <person name="Bailey B.A."/>
        </authorList>
    </citation>
    <scope>NUCLEOTIDE SEQUENCE [LARGE SCALE GENOMIC DNA]</scope>
    <source>
        <strain evidence="3">zdho120</strain>
    </source>
</reference>
<accession>A0A225W3L2</accession>
<dbReference type="OrthoDB" id="128724at2759"/>
<feature type="compositionally biased region" description="Basic and acidic residues" evidence="1">
    <location>
        <begin position="293"/>
        <end position="322"/>
    </location>
</feature>
<evidence type="ECO:0000313" key="2">
    <source>
        <dbReference type="EMBL" id="OWZ12351.1"/>
    </source>
</evidence>
<dbReference type="Proteomes" id="UP000198211">
    <property type="component" value="Unassembled WGS sequence"/>
</dbReference>
<dbReference type="AlphaFoldDB" id="A0A225W3L2"/>
<sequence length="677" mass="76521">MESVGTPDPHSWEYDPDDLGIPSSSGHTSGRAAVTSAAIGSGGSSLIQRVRISAISDLKEFTGKDMDEDRARVWIGKARARSSHRRGEMPPVRGSDGGTSQELAPTVKSDYQDQMGDLLESFQTQYGGLGMSVAWQYYHTRKRSEETPLDYLYRLNVAALRAKLKIKDGTPKALREHVDHYIETLGDPELADRLTLLRLADVDELEEVLRARERAKSRQRRFAFGSKFRQKAPASAPAAPTRAMVRAIQAQDPSSKSEGVSGSDGSDSEAAEEKLISAGGAAQNQDPVRSRTKASEGGRIPDRRSPGDRDHQDRDRCSHCGSRKHADLDCWKRLTCHPTDRCLYACRGCGDVHEAGECPMVEFYNQIRKWYDPRYAGRFPEQVEKIYCIYAYVNKATTDRGRKDSDLRGNTCNLHSYTAKIASLPQISEFSRYNTEVALDLERGESRGYWKRHAPGKWFRQAKISGRIKQERERSCFWILVLRSLGTNAILGMDFVIPAGVRMDLADGSMRLPDEVGIALNGRKRMYGEKVRSVILKRNLRIPVGRSEETVARIKLSATEKLWVTRGERWVPTLTEGPGRIRYLVISNIGVEILRLDHRLDVGMILDQDKVPRSPGFVSVGSRRYREWQILALESTVDSLQNLWRTLRSWQYNDHRIPRHDRYFAGLKPLISTEIER</sequence>
<evidence type="ECO:0000256" key="1">
    <source>
        <dbReference type="SAM" id="MobiDB-lite"/>
    </source>
</evidence>
<feature type="region of interest" description="Disordered" evidence="1">
    <location>
        <begin position="220"/>
        <end position="322"/>
    </location>
</feature>
<evidence type="ECO:0000313" key="3">
    <source>
        <dbReference type="Proteomes" id="UP000198211"/>
    </source>
</evidence>
<dbReference type="EMBL" id="NBNE01001873">
    <property type="protein sequence ID" value="OWZ12351.1"/>
    <property type="molecule type" value="Genomic_DNA"/>
</dbReference>
<feature type="compositionally biased region" description="Low complexity" evidence="1">
    <location>
        <begin position="254"/>
        <end position="265"/>
    </location>
</feature>
<keyword evidence="3" id="KW-1185">Reference proteome</keyword>
<name>A0A225W3L2_9STRA</name>
<gene>
    <name evidence="2" type="ORF">PHMEG_00014508</name>
</gene>
<feature type="region of interest" description="Disordered" evidence="1">
    <location>
        <begin position="1"/>
        <end position="33"/>
    </location>
</feature>
<feature type="region of interest" description="Disordered" evidence="1">
    <location>
        <begin position="80"/>
        <end position="103"/>
    </location>
</feature>
<organism evidence="2 3">
    <name type="scientific">Phytophthora megakarya</name>
    <dbReference type="NCBI Taxonomy" id="4795"/>
    <lineage>
        <taxon>Eukaryota</taxon>
        <taxon>Sar</taxon>
        <taxon>Stramenopiles</taxon>
        <taxon>Oomycota</taxon>
        <taxon>Peronosporomycetes</taxon>
        <taxon>Peronosporales</taxon>
        <taxon>Peronosporaceae</taxon>
        <taxon>Phytophthora</taxon>
    </lineage>
</organism>
<comment type="caution">
    <text evidence="2">The sequence shown here is derived from an EMBL/GenBank/DDBJ whole genome shotgun (WGS) entry which is preliminary data.</text>
</comment>